<evidence type="ECO:0000256" key="9">
    <source>
        <dbReference type="ARBA" id="ARBA00023235"/>
    </source>
</evidence>
<evidence type="ECO:0000256" key="2">
    <source>
        <dbReference type="ARBA" id="ARBA00000909"/>
    </source>
</evidence>
<evidence type="ECO:0000256" key="5">
    <source>
        <dbReference type="ARBA" id="ARBA00022741"/>
    </source>
</evidence>
<dbReference type="Pfam" id="PF03853">
    <property type="entry name" value="YjeF_N"/>
    <property type="match status" value="1"/>
</dbReference>
<dbReference type="EC" id="5.1.99.6" evidence="3"/>
<dbReference type="GO" id="GO:0046872">
    <property type="term" value="F:metal ion binding"/>
    <property type="evidence" value="ECO:0007669"/>
    <property type="project" value="UniProtKB-KW"/>
</dbReference>
<keyword evidence="7" id="KW-0630">Potassium</keyword>
<reference evidence="12 13" key="1">
    <citation type="journal article" date="2022" name="Hortic Res">
        <title>The genome of Dioscorea zingiberensis sheds light on the biosynthesis, origin and evolution of the medicinally important diosgenin saponins.</title>
        <authorList>
            <person name="Li Y."/>
            <person name="Tan C."/>
            <person name="Li Z."/>
            <person name="Guo J."/>
            <person name="Li S."/>
            <person name="Chen X."/>
            <person name="Wang C."/>
            <person name="Dai X."/>
            <person name="Yang H."/>
            <person name="Song W."/>
            <person name="Hou L."/>
            <person name="Xu J."/>
            <person name="Tong Z."/>
            <person name="Xu A."/>
            <person name="Yuan X."/>
            <person name="Wang W."/>
            <person name="Yang Q."/>
            <person name="Chen L."/>
            <person name="Sun Z."/>
            <person name="Wang K."/>
            <person name="Pan B."/>
            <person name="Chen J."/>
            <person name="Bao Y."/>
            <person name="Liu F."/>
            <person name="Qi X."/>
            <person name="Gang D.R."/>
            <person name="Wen J."/>
            <person name="Li J."/>
        </authorList>
    </citation>
    <scope>NUCLEOTIDE SEQUENCE [LARGE SCALE GENOMIC DNA]</scope>
    <source>
        <strain evidence="12">Dzin_1.0</strain>
    </source>
</reference>
<keyword evidence="4" id="KW-0479">Metal-binding</keyword>
<sequence length="199" mass="22450">MGWKDEVAFDAIVKQNKNQQADEMEIEEDQQAEEMEKEIEEATARTKAALEKIVNVRLSVAQPKNVLLHPLIPSLSSTNPLSNQQRLIQVYKSIEYNLNLVLCGPGNNGGDGLVAPRHLYHFGYKLFVGYPKRTPKTLYTGLVTQLESLSIPFLLVEELPQNLADDFDLIVDAMFGFSFHGKLGLYIHHKGSVYKCNLF</sequence>
<dbReference type="Proteomes" id="UP001085076">
    <property type="component" value="Unassembled WGS sequence"/>
</dbReference>
<evidence type="ECO:0000256" key="8">
    <source>
        <dbReference type="ARBA" id="ARBA00023027"/>
    </source>
</evidence>
<feature type="coiled-coil region" evidence="10">
    <location>
        <begin position="14"/>
        <end position="52"/>
    </location>
</feature>
<dbReference type="PROSITE" id="PS51385">
    <property type="entry name" value="YJEF_N"/>
    <property type="match status" value="1"/>
</dbReference>
<comment type="catalytic activity">
    <reaction evidence="1">
        <text>(6R)-NADHX = (6S)-NADHX</text>
        <dbReference type="Rhea" id="RHEA:32215"/>
        <dbReference type="ChEBI" id="CHEBI:64074"/>
        <dbReference type="ChEBI" id="CHEBI:64075"/>
        <dbReference type="EC" id="5.1.99.6"/>
    </reaction>
</comment>
<dbReference type="SUPFAM" id="SSF64153">
    <property type="entry name" value="YjeF N-terminal domain-like"/>
    <property type="match status" value="1"/>
</dbReference>
<dbReference type="PANTHER" id="PTHR13232:SF10">
    <property type="entry name" value="NAD(P)H-HYDRATE EPIMERASE"/>
    <property type="match status" value="1"/>
</dbReference>
<keyword evidence="6" id="KW-0521">NADP</keyword>
<evidence type="ECO:0000256" key="4">
    <source>
        <dbReference type="ARBA" id="ARBA00022723"/>
    </source>
</evidence>
<protein>
    <recommendedName>
        <fullName evidence="3">NAD(P)H-hydrate epimerase</fullName>
        <ecNumber evidence="3">5.1.99.6</ecNumber>
    </recommendedName>
</protein>
<dbReference type="InterPro" id="IPR032976">
    <property type="entry name" value="YJEFN_prot_NAXE-like"/>
</dbReference>
<organism evidence="12 13">
    <name type="scientific">Dioscorea zingiberensis</name>
    <dbReference type="NCBI Taxonomy" id="325984"/>
    <lineage>
        <taxon>Eukaryota</taxon>
        <taxon>Viridiplantae</taxon>
        <taxon>Streptophyta</taxon>
        <taxon>Embryophyta</taxon>
        <taxon>Tracheophyta</taxon>
        <taxon>Spermatophyta</taxon>
        <taxon>Magnoliopsida</taxon>
        <taxon>Liliopsida</taxon>
        <taxon>Dioscoreales</taxon>
        <taxon>Dioscoreaceae</taxon>
        <taxon>Dioscorea</taxon>
    </lineage>
</organism>
<evidence type="ECO:0000256" key="6">
    <source>
        <dbReference type="ARBA" id="ARBA00022857"/>
    </source>
</evidence>
<dbReference type="GO" id="GO:0005739">
    <property type="term" value="C:mitochondrion"/>
    <property type="evidence" value="ECO:0007669"/>
    <property type="project" value="TreeGrafter"/>
</dbReference>
<dbReference type="GO" id="GO:0052856">
    <property type="term" value="F:NAD(P)HX epimerase activity"/>
    <property type="evidence" value="ECO:0007669"/>
    <property type="project" value="UniProtKB-EC"/>
</dbReference>
<comment type="caution">
    <text evidence="12">The sequence shown here is derived from an EMBL/GenBank/DDBJ whole genome shotgun (WGS) entry which is preliminary data.</text>
</comment>
<keyword evidence="8" id="KW-0520">NAD</keyword>
<dbReference type="PANTHER" id="PTHR13232">
    <property type="entry name" value="NAD(P)H-HYDRATE EPIMERASE"/>
    <property type="match status" value="1"/>
</dbReference>
<evidence type="ECO:0000313" key="13">
    <source>
        <dbReference type="Proteomes" id="UP001085076"/>
    </source>
</evidence>
<name>A0A9D5BSA4_9LILI</name>
<dbReference type="Gene3D" id="3.40.50.10260">
    <property type="entry name" value="YjeF N-terminal domain"/>
    <property type="match status" value="1"/>
</dbReference>
<comment type="catalytic activity">
    <reaction evidence="2">
        <text>(6R)-NADPHX = (6S)-NADPHX</text>
        <dbReference type="Rhea" id="RHEA:32227"/>
        <dbReference type="ChEBI" id="CHEBI:64076"/>
        <dbReference type="ChEBI" id="CHEBI:64077"/>
        <dbReference type="EC" id="5.1.99.6"/>
    </reaction>
</comment>
<keyword evidence="10" id="KW-0175">Coiled coil</keyword>
<keyword evidence="9" id="KW-0413">Isomerase</keyword>
<dbReference type="InterPro" id="IPR004443">
    <property type="entry name" value="YjeF_N_dom"/>
</dbReference>
<evidence type="ECO:0000256" key="10">
    <source>
        <dbReference type="SAM" id="Coils"/>
    </source>
</evidence>
<evidence type="ECO:0000259" key="11">
    <source>
        <dbReference type="PROSITE" id="PS51385"/>
    </source>
</evidence>
<accession>A0A9D5BSA4</accession>
<evidence type="ECO:0000256" key="7">
    <source>
        <dbReference type="ARBA" id="ARBA00022958"/>
    </source>
</evidence>
<evidence type="ECO:0000256" key="1">
    <source>
        <dbReference type="ARBA" id="ARBA00000013"/>
    </source>
</evidence>
<gene>
    <name evidence="12" type="ORF">J5N97_000347</name>
</gene>
<feature type="domain" description="YjeF N-terminal" evidence="11">
    <location>
        <begin position="19"/>
        <end position="199"/>
    </location>
</feature>
<evidence type="ECO:0000256" key="3">
    <source>
        <dbReference type="ARBA" id="ARBA00012228"/>
    </source>
</evidence>
<dbReference type="OrthoDB" id="10064708at2759"/>
<dbReference type="AlphaFoldDB" id="A0A9D5BSA4"/>
<evidence type="ECO:0000313" key="12">
    <source>
        <dbReference type="EMBL" id="KAJ0959879.1"/>
    </source>
</evidence>
<dbReference type="InterPro" id="IPR036652">
    <property type="entry name" value="YjeF_N_dom_sf"/>
</dbReference>
<proteinExistence type="predicted"/>
<dbReference type="EMBL" id="JAGGNH010000139">
    <property type="protein sequence ID" value="KAJ0959879.1"/>
    <property type="molecule type" value="Genomic_DNA"/>
</dbReference>
<keyword evidence="5" id="KW-0547">Nucleotide-binding</keyword>
<dbReference type="GO" id="GO:0000166">
    <property type="term" value="F:nucleotide binding"/>
    <property type="evidence" value="ECO:0007669"/>
    <property type="project" value="UniProtKB-KW"/>
</dbReference>
<keyword evidence="13" id="KW-1185">Reference proteome</keyword>